<proteinExistence type="inferred from homology"/>
<feature type="binding site" evidence="4">
    <location>
        <position position="304"/>
    </location>
    <ligand>
        <name>S-adenosyl-L-methionine</name>
        <dbReference type="ChEBI" id="CHEBI:59789"/>
    </ligand>
</feature>
<dbReference type="InParanoid" id="A0A7L4YRY5"/>
<feature type="active site" description="Nucleophile" evidence="4">
    <location>
        <position position="330"/>
    </location>
</feature>
<dbReference type="PROSITE" id="PS01230">
    <property type="entry name" value="TRMA_1"/>
    <property type="match status" value="1"/>
</dbReference>
<keyword evidence="1 4" id="KW-0489">Methyltransferase</keyword>
<accession>A0A7L4YRY5</accession>
<dbReference type="CDD" id="cd02440">
    <property type="entry name" value="AdoMet_MTases"/>
    <property type="match status" value="1"/>
</dbReference>
<evidence type="ECO:0000256" key="1">
    <source>
        <dbReference type="ARBA" id="ARBA00022603"/>
    </source>
</evidence>
<reference evidence="6 7" key="1">
    <citation type="journal article" date="2018" name="Int. J. Syst. Evol. Microbiol.">
        <title>Epidermidibacterium keratini gen. nov., sp. nov., a member of the family Sporichthyaceae, isolated from keratin epidermis.</title>
        <authorList>
            <person name="Lee D.G."/>
            <person name="Trujillo M.E."/>
            <person name="Kang S."/>
            <person name="Nam J.J."/>
            <person name="Kim Y.J."/>
        </authorList>
    </citation>
    <scope>NUCLEOTIDE SEQUENCE [LARGE SCALE GENOMIC DNA]</scope>
    <source>
        <strain evidence="6 7">EPI-7</strain>
    </source>
</reference>
<sequence length="371" mass="40424">MQCNYFDHGRCRSCTLMGTPYADQLHAKQQRVAAELAAQVPDGAWRAPFASHESHFRNKAKLVVGGSAQEPTLGILGRDGAGIDLRACGLYEPGLAATFDELARFITTAGLTPYDVTTRRGELKYLIVTYSPDDELMLRFVLRSKGLLAKLRSRLPHLLESIPRLRVVTANLHPEHKAVIEGDTEVPLTDEVALPMRINGHTLMLGPQSFFQTNTAVAAGLYRQGADWLSDDASGSVWDLYCGVGGFARHLLSPGREVVGIELSADAVHNARAGLPEGARAQFHVGDATLTTDALPQPAAVVVNPPRRGIGELTGFIERRAPRTVLYSSCNPQSLARDLAALPSYAATHARLFDMFPQTSHSEVLVRLDRR</sequence>
<dbReference type="Pfam" id="PF05958">
    <property type="entry name" value="tRNA_U5-meth_tr"/>
    <property type="match status" value="1"/>
</dbReference>
<keyword evidence="7" id="KW-1185">Reference proteome</keyword>
<comment type="similarity">
    <text evidence="4">Belongs to the class I-like SAM-binding methyltransferase superfamily. RNA M5U methyltransferase family.</text>
</comment>
<evidence type="ECO:0000256" key="2">
    <source>
        <dbReference type="ARBA" id="ARBA00022679"/>
    </source>
</evidence>
<dbReference type="PANTHER" id="PTHR11061:SF30">
    <property type="entry name" value="TRNA (URACIL(54)-C(5))-METHYLTRANSFERASE"/>
    <property type="match status" value="1"/>
</dbReference>
<dbReference type="OrthoDB" id="9804590at2"/>
<evidence type="ECO:0000313" key="6">
    <source>
        <dbReference type="EMBL" id="QHC02011.1"/>
    </source>
</evidence>
<dbReference type="EMBL" id="CP047156">
    <property type="protein sequence ID" value="QHC02011.1"/>
    <property type="molecule type" value="Genomic_DNA"/>
</dbReference>
<feature type="binding site" evidence="4">
    <location>
        <position position="212"/>
    </location>
    <ligand>
        <name>S-adenosyl-L-methionine</name>
        <dbReference type="ChEBI" id="CHEBI:59789"/>
    </ligand>
</feature>
<dbReference type="InterPro" id="IPR010280">
    <property type="entry name" value="U5_MeTrfase_fam"/>
</dbReference>
<dbReference type="PANTHER" id="PTHR11061">
    <property type="entry name" value="RNA M5U METHYLTRANSFERASE"/>
    <property type="match status" value="1"/>
</dbReference>
<evidence type="ECO:0000313" key="7">
    <source>
        <dbReference type="Proteomes" id="UP000463857"/>
    </source>
</evidence>
<dbReference type="PROSITE" id="PS51687">
    <property type="entry name" value="SAM_MT_RNA_M5U"/>
    <property type="match status" value="1"/>
</dbReference>
<feature type="active site" evidence="5">
    <location>
        <position position="330"/>
    </location>
</feature>
<dbReference type="Gene3D" id="3.40.50.150">
    <property type="entry name" value="Vaccinia Virus protein VP39"/>
    <property type="match status" value="1"/>
</dbReference>
<gene>
    <name evidence="6" type="ORF">EK0264_18165</name>
</gene>
<dbReference type="RefSeq" id="WP_159547135.1">
    <property type="nucleotide sequence ID" value="NZ_CP047156.1"/>
</dbReference>
<evidence type="ECO:0000256" key="4">
    <source>
        <dbReference type="PROSITE-ProRule" id="PRU01024"/>
    </source>
</evidence>
<feature type="binding site" evidence="4">
    <location>
        <position position="262"/>
    </location>
    <ligand>
        <name>S-adenosyl-L-methionine</name>
        <dbReference type="ChEBI" id="CHEBI:59789"/>
    </ligand>
</feature>
<keyword evidence="2 4" id="KW-0808">Transferase</keyword>
<dbReference type="AlphaFoldDB" id="A0A7L4YRY5"/>
<dbReference type="GO" id="GO:0070475">
    <property type="term" value="P:rRNA base methylation"/>
    <property type="evidence" value="ECO:0007669"/>
    <property type="project" value="TreeGrafter"/>
</dbReference>
<dbReference type="Gene3D" id="2.40.50.1070">
    <property type="match status" value="1"/>
</dbReference>
<dbReference type="Proteomes" id="UP000463857">
    <property type="component" value="Chromosome"/>
</dbReference>
<organism evidence="6 7">
    <name type="scientific">Epidermidibacterium keratini</name>
    <dbReference type="NCBI Taxonomy" id="1891644"/>
    <lineage>
        <taxon>Bacteria</taxon>
        <taxon>Bacillati</taxon>
        <taxon>Actinomycetota</taxon>
        <taxon>Actinomycetes</taxon>
        <taxon>Sporichthyales</taxon>
        <taxon>Sporichthyaceae</taxon>
        <taxon>Epidermidibacterium</taxon>
    </lineage>
</organism>
<dbReference type="SUPFAM" id="SSF53335">
    <property type="entry name" value="S-adenosyl-L-methionine-dependent methyltransferases"/>
    <property type="match status" value="1"/>
</dbReference>
<evidence type="ECO:0000256" key="3">
    <source>
        <dbReference type="ARBA" id="ARBA00022691"/>
    </source>
</evidence>
<evidence type="ECO:0000256" key="5">
    <source>
        <dbReference type="PROSITE-ProRule" id="PRU10015"/>
    </source>
</evidence>
<dbReference type="GO" id="GO:0070041">
    <property type="term" value="F:rRNA (uridine-C5-)-methyltransferase activity"/>
    <property type="evidence" value="ECO:0007669"/>
    <property type="project" value="TreeGrafter"/>
</dbReference>
<protein>
    <submittedName>
        <fullName evidence="6">23S rRNA (Uracil(747)-C(5))-methyltransferase</fullName>
    </submittedName>
</protein>
<keyword evidence="3 4" id="KW-0949">S-adenosyl-L-methionine</keyword>
<dbReference type="InterPro" id="IPR029063">
    <property type="entry name" value="SAM-dependent_MTases_sf"/>
</dbReference>
<dbReference type="InterPro" id="IPR030390">
    <property type="entry name" value="MeTrfase_TrmA_AS"/>
</dbReference>
<dbReference type="KEGG" id="eke:EK0264_18165"/>
<feature type="binding site" evidence="4">
    <location>
        <position position="241"/>
    </location>
    <ligand>
        <name>S-adenosyl-L-methionine</name>
        <dbReference type="ChEBI" id="CHEBI:59789"/>
    </ligand>
</feature>
<name>A0A7L4YRY5_9ACTN</name>